<dbReference type="UniPathway" id="UPA00232"/>
<evidence type="ECO:0000256" key="12">
    <source>
        <dbReference type="NCBIfam" id="TIGR01474"/>
    </source>
</evidence>
<feature type="transmembrane region" description="Helical" evidence="11">
    <location>
        <begin position="63"/>
        <end position="85"/>
    </location>
</feature>
<comment type="cofactor">
    <cofactor evidence="1 11">
        <name>Mg(2+)</name>
        <dbReference type="ChEBI" id="CHEBI:18420"/>
    </cofactor>
</comment>
<dbReference type="KEGG" id="oca:OCAR_7258"/>
<dbReference type="STRING" id="504832.OCA5_c08570"/>
<feature type="transmembrane region" description="Helical" evidence="11">
    <location>
        <begin position="134"/>
        <end position="153"/>
    </location>
</feature>
<evidence type="ECO:0000256" key="11">
    <source>
        <dbReference type="HAMAP-Rule" id="MF_01635"/>
    </source>
</evidence>
<name>B6JIY5_AFIC5</name>
<feature type="transmembrane region" description="Helical" evidence="11">
    <location>
        <begin position="37"/>
        <end position="57"/>
    </location>
</feature>
<comment type="similarity">
    <text evidence="3 11">Belongs to the UbiA prenyltransferase family.</text>
</comment>
<dbReference type="RefSeq" id="WP_012564388.1">
    <property type="nucleotide sequence ID" value="NC_011386.1"/>
</dbReference>
<evidence type="ECO:0000256" key="9">
    <source>
        <dbReference type="ARBA" id="ARBA00022989"/>
    </source>
</evidence>
<dbReference type="HOGENOM" id="CLU_034879_0_2_5"/>
<dbReference type="InterPro" id="IPR030470">
    <property type="entry name" value="UbiA_prenylTrfase_CS"/>
</dbReference>
<dbReference type="InterPro" id="IPR000537">
    <property type="entry name" value="UbiA_prenyltransferase"/>
</dbReference>
<accession>B6JIY5</accession>
<keyword evidence="11" id="KW-0460">Magnesium</keyword>
<keyword evidence="4 11" id="KW-1003">Cell membrane</keyword>
<proteinExistence type="inferred from homology"/>
<dbReference type="FunFam" id="1.10.357.140:FF:000003">
    <property type="entry name" value="4-hydroxybenzoate polyprenyltransferase, mitochondrial"/>
    <property type="match status" value="1"/>
</dbReference>
<protein>
    <recommendedName>
        <fullName evidence="11 12">4-hydroxybenzoate octaprenyltransferase</fullName>
        <ecNumber evidence="11 12">2.5.1.39</ecNumber>
    </recommendedName>
    <alternativeName>
        <fullName evidence="11">4-HB polyprenyltransferase</fullName>
    </alternativeName>
</protein>
<sequence>MTDFSAPVADATANWVDTHAPLWARPYLRLARMDRPIGAWLLLMPCLWSAALAAGVARDLSHLPVTLVLFAIGALVMRGAGCTWNDITDRDLDGRVERTRSRPIPAGQVTVEQAVAFLGLQLLIGLVVLLQFNWFAVATGVASLIIVAVYPFMKRVTYWPQAVLGLAFSWGALMGFAAILARIDAAALWLYAGSIAWVIGYDTIYAHQDTDDDALIGVKSTALLFGENTQCWLALFYGLAVVLVALALWQGGAGLAGYLGLAAFAAHLGSQVVRLRITDSPLCLRLFRSNRDAGLVLFAGLLVDAIVRASV</sequence>
<keyword evidence="14" id="KW-1185">Reference proteome</keyword>
<evidence type="ECO:0000256" key="1">
    <source>
        <dbReference type="ARBA" id="ARBA00001946"/>
    </source>
</evidence>
<evidence type="ECO:0000256" key="4">
    <source>
        <dbReference type="ARBA" id="ARBA00022475"/>
    </source>
</evidence>
<dbReference type="GO" id="GO:0006744">
    <property type="term" value="P:ubiquinone biosynthetic process"/>
    <property type="evidence" value="ECO:0007669"/>
    <property type="project" value="UniProtKB-UniRule"/>
</dbReference>
<evidence type="ECO:0000256" key="7">
    <source>
        <dbReference type="ARBA" id="ARBA00022688"/>
    </source>
</evidence>
<dbReference type="PANTHER" id="PTHR11048:SF28">
    <property type="entry name" value="4-HYDROXYBENZOATE POLYPRENYLTRANSFERASE, MITOCHONDRIAL"/>
    <property type="match status" value="1"/>
</dbReference>
<dbReference type="Gene3D" id="1.20.120.1780">
    <property type="entry name" value="UbiA prenyltransferase"/>
    <property type="match status" value="1"/>
</dbReference>
<feature type="transmembrane region" description="Helical" evidence="11">
    <location>
        <begin position="162"/>
        <end position="183"/>
    </location>
</feature>
<dbReference type="PANTHER" id="PTHR11048">
    <property type="entry name" value="PRENYLTRANSFERASES"/>
    <property type="match status" value="1"/>
</dbReference>
<dbReference type="EC" id="2.5.1.39" evidence="11 12"/>
<dbReference type="NCBIfam" id="TIGR01474">
    <property type="entry name" value="ubiA_proteo"/>
    <property type="match status" value="1"/>
</dbReference>
<evidence type="ECO:0000256" key="3">
    <source>
        <dbReference type="ARBA" id="ARBA00005985"/>
    </source>
</evidence>
<comment type="subcellular location">
    <subcellularLocation>
        <location evidence="11">Cell inner membrane</location>
        <topology evidence="11">Multi-pass membrane protein</topology>
    </subcellularLocation>
    <subcellularLocation>
        <location evidence="2">Membrane</location>
        <topology evidence="2">Multi-pass membrane protein</topology>
    </subcellularLocation>
</comment>
<dbReference type="Pfam" id="PF01040">
    <property type="entry name" value="UbiA"/>
    <property type="match status" value="1"/>
</dbReference>
<comment type="function">
    <text evidence="11">Catalyzes the prenylation of para-hydroxybenzoate (PHB) with an all-trans polyprenyl group. Mediates the second step in the final reaction sequence of ubiquinone-8 (UQ-8) biosynthesis, which is the condensation of the polyisoprenoid side chain with PHB, generating the first membrane-bound Q intermediate 3-octaprenyl-4-hydroxybenzoate.</text>
</comment>
<feature type="transmembrane region" description="Helical" evidence="11">
    <location>
        <begin position="255"/>
        <end position="273"/>
    </location>
</feature>
<evidence type="ECO:0000313" key="14">
    <source>
        <dbReference type="Proteomes" id="UP000007730"/>
    </source>
</evidence>
<dbReference type="CDD" id="cd13959">
    <property type="entry name" value="PT_UbiA_COQ2"/>
    <property type="match status" value="1"/>
</dbReference>
<dbReference type="EMBL" id="CP002826">
    <property type="protein sequence ID" value="AEI05579.1"/>
    <property type="molecule type" value="Genomic_DNA"/>
</dbReference>
<keyword evidence="8 11" id="KW-0812">Transmembrane</keyword>
<dbReference type="HAMAP" id="MF_01635">
    <property type="entry name" value="UbiA"/>
    <property type="match status" value="1"/>
</dbReference>
<evidence type="ECO:0000256" key="5">
    <source>
        <dbReference type="ARBA" id="ARBA00022519"/>
    </source>
</evidence>
<keyword evidence="10 11" id="KW-0472">Membrane</keyword>
<evidence type="ECO:0000256" key="10">
    <source>
        <dbReference type="ARBA" id="ARBA00023136"/>
    </source>
</evidence>
<evidence type="ECO:0000313" key="13">
    <source>
        <dbReference type="EMBL" id="AEI05579.1"/>
    </source>
</evidence>
<keyword evidence="7 11" id="KW-0831">Ubiquinone biosynthesis</keyword>
<comment type="catalytic activity">
    <reaction evidence="11">
        <text>all-trans-octaprenyl diphosphate + 4-hydroxybenzoate = 4-hydroxy-3-(all-trans-octaprenyl)benzoate + diphosphate</text>
        <dbReference type="Rhea" id="RHEA:27782"/>
        <dbReference type="ChEBI" id="CHEBI:1617"/>
        <dbReference type="ChEBI" id="CHEBI:17879"/>
        <dbReference type="ChEBI" id="CHEBI:33019"/>
        <dbReference type="ChEBI" id="CHEBI:57711"/>
        <dbReference type="EC" id="2.5.1.39"/>
    </reaction>
</comment>
<keyword evidence="9 11" id="KW-1133">Transmembrane helix</keyword>
<evidence type="ECO:0000256" key="8">
    <source>
        <dbReference type="ARBA" id="ARBA00022692"/>
    </source>
</evidence>
<dbReference type="Gene3D" id="1.10.357.140">
    <property type="entry name" value="UbiA prenyltransferase"/>
    <property type="match status" value="1"/>
</dbReference>
<feature type="transmembrane region" description="Helical" evidence="11">
    <location>
        <begin position="189"/>
        <end position="208"/>
    </location>
</feature>
<keyword evidence="6 11" id="KW-0808">Transferase</keyword>
<dbReference type="InterPro" id="IPR039653">
    <property type="entry name" value="Prenyltransferase"/>
</dbReference>
<comment type="pathway">
    <text evidence="11">Cofactor biosynthesis; ubiquinone biosynthesis.</text>
</comment>
<organism evidence="13 14">
    <name type="scientific">Afipia carboxidovorans (strain ATCC 49405 / DSM 1227 / KCTC 32145 / OM5)</name>
    <name type="common">Oligotropha carboxidovorans</name>
    <dbReference type="NCBI Taxonomy" id="504832"/>
    <lineage>
        <taxon>Bacteria</taxon>
        <taxon>Pseudomonadati</taxon>
        <taxon>Pseudomonadota</taxon>
        <taxon>Alphaproteobacteria</taxon>
        <taxon>Hyphomicrobiales</taxon>
        <taxon>Nitrobacteraceae</taxon>
        <taxon>Afipia</taxon>
    </lineage>
</organism>
<dbReference type="OrthoDB" id="9782418at2"/>
<evidence type="ECO:0000256" key="6">
    <source>
        <dbReference type="ARBA" id="ARBA00022679"/>
    </source>
</evidence>
<dbReference type="PROSITE" id="PS00943">
    <property type="entry name" value="UBIA"/>
    <property type="match status" value="1"/>
</dbReference>
<reference evidence="13 14" key="1">
    <citation type="journal article" date="2011" name="J. Bacteriol.">
        <title>Complete genome sequences of the chemolithoautotrophic Oligotropha carboxidovorans strains OM4 and OM5.</title>
        <authorList>
            <person name="Volland S."/>
            <person name="Rachinger M."/>
            <person name="Strittmatter A."/>
            <person name="Daniel R."/>
            <person name="Gottschalk G."/>
            <person name="Meyer O."/>
        </authorList>
    </citation>
    <scope>NUCLEOTIDE SEQUENCE [LARGE SCALE GENOMIC DNA]</scope>
    <source>
        <strain evidence="14">ATCC 49405 / DSM 1227 / KCTC 32145 / OM5</strain>
    </source>
</reference>
<dbReference type="AlphaFoldDB" id="B6JIY5"/>
<evidence type="ECO:0000256" key="2">
    <source>
        <dbReference type="ARBA" id="ARBA00004141"/>
    </source>
</evidence>
<dbReference type="PATRIC" id="fig|504832.7.peg.904"/>
<dbReference type="KEGG" id="ocg:OCA5_c08570"/>
<dbReference type="FunFam" id="1.20.120.1780:FF:000001">
    <property type="entry name" value="4-hydroxybenzoate octaprenyltransferase"/>
    <property type="match status" value="1"/>
</dbReference>
<dbReference type="eggNOG" id="COG0382">
    <property type="taxonomic scope" value="Bacteria"/>
</dbReference>
<dbReference type="GO" id="GO:0005886">
    <property type="term" value="C:plasma membrane"/>
    <property type="evidence" value="ECO:0007669"/>
    <property type="project" value="UniProtKB-SubCell"/>
</dbReference>
<gene>
    <name evidence="11" type="primary">ubiA</name>
    <name evidence="13" type="ordered locus">OCA5_c08570</name>
</gene>
<dbReference type="InterPro" id="IPR044878">
    <property type="entry name" value="UbiA_sf"/>
</dbReference>
<keyword evidence="5 11" id="KW-0997">Cell inner membrane</keyword>
<dbReference type="GO" id="GO:0008412">
    <property type="term" value="F:4-hydroxybenzoate polyprenyltransferase activity"/>
    <property type="evidence" value="ECO:0007669"/>
    <property type="project" value="UniProtKB-UniRule"/>
</dbReference>
<dbReference type="Proteomes" id="UP000007730">
    <property type="component" value="Chromosome"/>
</dbReference>
<dbReference type="InterPro" id="IPR006370">
    <property type="entry name" value="HB_polyprenyltransferase-like"/>
</dbReference>